<keyword evidence="3" id="KW-1185">Reference proteome</keyword>
<reference evidence="2" key="1">
    <citation type="submission" date="2022-03" db="EMBL/GenBank/DDBJ databases">
        <title>Draft Genome Sequence of Firmicute Strain S0AB, a Heterotrophic Iron/Sulfur-Oxidizing Extreme Acidophile.</title>
        <authorList>
            <person name="Vergara E."/>
            <person name="Pakostova E."/>
            <person name="Johnson D.B."/>
            <person name="Holmes D.S."/>
        </authorList>
    </citation>
    <scope>NUCLEOTIDE SEQUENCE</scope>
    <source>
        <strain evidence="2">S0AB</strain>
    </source>
</reference>
<organism evidence="2 3">
    <name type="scientific">Sulfoacidibacillus ferrooxidans</name>
    <dbReference type="NCBI Taxonomy" id="2005001"/>
    <lineage>
        <taxon>Bacteria</taxon>
        <taxon>Bacillati</taxon>
        <taxon>Bacillota</taxon>
        <taxon>Bacilli</taxon>
        <taxon>Bacillales</taxon>
        <taxon>Alicyclobacillaceae</taxon>
        <taxon>Sulfoacidibacillus</taxon>
    </lineage>
</organism>
<dbReference type="AlphaFoldDB" id="A0A9X1V9F2"/>
<dbReference type="Proteomes" id="UP001139263">
    <property type="component" value="Unassembled WGS sequence"/>
</dbReference>
<protein>
    <submittedName>
        <fullName evidence="2">Uncharacterized protein</fullName>
    </submittedName>
</protein>
<sequence length="38" mass="4061">MSVVFPHSLIIELGAILGLAIVVKVVTSATKLARKRKT</sequence>
<comment type="caution">
    <text evidence="2">The sequence shown here is derived from an EMBL/GenBank/DDBJ whole genome shotgun (WGS) entry which is preliminary data.</text>
</comment>
<keyword evidence="1" id="KW-0812">Transmembrane</keyword>
<evidence type="ECO:0000313" key="3">
    <source>
        <dbReference type="Proteomes" id="UP001139263"/>
    </source>
</evidence>
<gene>
    <name evidence="2" type="ORF">MM817_02511</name>
</gene>
<keyword evidence="1" id="KW-1133">Transmembrane helix</keyword>
<dbReference type="EMBL" id="JALBUF010000010">
    <property type="protein sequence ID" value="MCI0184216.1"/>
    <property type="molecule type" value="Genomic_DNA"/>
</dbReference>
<keyword evidence="1" id="KW-0472">Membrane</keyword>
<evidence type="ECO:0000313" key="2">
    <source>
        <dbReference type="EMBL" id="MCI0184216.1"/>
    </source>
</evidence>
<name>A0A9X1V9F2_9BACL</name>
<accession>A0A9X1V9F2</accession>
<feature type="transmembrane region" description="Helical" evidence="1">
    <location>
        <begin position="6"/>
        <end position="27"/>
    </location>
</feature>
<evidence type="ECO:0000256" key="1">
    <source>
        <dbReference type="SAM" id="Phobius"/>
    </source>
</evidence>
<proteinExistence type="predicted"/>